<dbReference type="GO" id="GO:0005524">
    <property type="term" value="F:ATP binding"/>
    <property type="evidence" value="ECO:0007669"/>
    <property type="project" value="UniProtKB-KW"/>
</dbReference>
<dbReference type="InterPro" id="IPR036651">
    <property type="entry name" value="Gln_synt_N_sf"/>
</dbReference>
<evidence type="ECO:0000256" key="13">
    <source>
        <dbReference type="PIRSR" id="PIRSR604809-2"/>
    </source>
</evidence>
<evidence type="ECO:0000256" key="17">
    <source>
        <dbReference type="RuleBase" id="RU000384"/>
    </source>
</evidence>
<evidence type="ECO:0000256" key="16">
    <source>
        <dbReference type="PROSITE-ProRule" id="PRU01330"/>
    </source>
</evidence>
<dbReference type="GO" id="GO:0046872">
    <property type="term" value="F:metal ion binding"/>
    <property type="evidence" value="ECO:0007669"/>
    <property type="project" value="UniProtKB-KW"/>
</dbReference>
<feature type="binding site" evidence="14">
    <location>
        <position position="224"/>
    </location>
    <ligand>
        <name>Mg(2+)</name>
        <dbReference type="ChEBI" id="CHEBI:18420"/>
        <label>1</label>
    </ligand>
</feature>
<dbReference type="InterPro" id="IPR004809">
    <property type="entry name" value="Gln_synth_I"/>
</dbReference>
<dbReference type="Pfam" id="PF00120">
    <property type="entry name" value="Gln-synt_C"/>
    <property type="match status" value="1"/>
</dbReference>
<feature type="binding site" evidence="14">
    <location>
        <position position="362"/>
    </location>
    <ligand>
        <name>Mg(2+)</name>
        <dbReference type="ChEBI" id="CHEBI:18420"/>
        <label>1</label>
    </ligand>
</feature>
<feature type="binding site" evidence="14">
    <location>
        <position position="136"/>
    </location>
    <ligand>
        <name>Mg(2+)</name>
        <dbReference type="ChEBI" id="CHEBI:18420"/>
        <label>1</label>
    </ligand>
</feature>
<feature type="binding site" evidence="14">
    <location>
        <position position="273"/>
    </location>
    <ligand>
        <name>Mg(2+)</name>
        <dbReference type="ChEBI" id="CHEBI:18420"/>
        <label>1</label>
    </ligand>
</feature>
<dbReference type="Gene3D" id="3.10.20.70">
    <property type="entry name" value="Glutamine synthetase, N-terminal domain"/>
    <property type="match status" value="1"/>
</dbReference>
<feature type="binding site" evidence="14">
    <location>
        <position position="216"/>
    </location>
    <ligand>
        <name>Mg(2+)</name>
        <dbReference type="ChEBI" id="CHEBI:18420"/>
        <label>1</label>
    </ligand>
</feature>
<evidence type="ECO:0000256" key="19">
    <source>
        <dbReference type="RuleBase" id="RU004356"/>
    </source>
</evidence>
<dbReference type="EC" id="6.3.1.2" evidence="19"/>
<feature type="binding site" evidence="14">
    <location>
        <position position="134"/>
    </location>
    <ligand>
        <name>Mg(2+)</name>
        <dbReference type="ChEBI" id="CHEBI:18420"/>
        <label>1</label>
    </ligand>
</feature>
<comment type="similarity">
    <text evidence="2 16 17">Belongs to the glutamine synthetase family.</text>
</comment>
<comment type="cofactor">
    <cofactor evidence="14">
        <name>Mg(2+)</name>
        <dbReference type="ChEBI" id="CHEBI:18420"/>
    </cofactor>
    <text evidence="14">Binds 2 Mg(2+) ions per subunit.</text>
</comment>
<dbReference type="SUPFAM" id="SSF54368">
    <property type="entry name" value="Glutamine synthetase, N-terminal domain"/>
    <property type="match status" value="1"/>
</dbReference>
<evidence type="ECO:0000259" key="20">
    <source>
        <dbReference type="PROSITE" id="PS51986"/>
    </source>
</evidence>
<dbReference type="InterPro" id="IPR001637">
    <property type="entry name" value="Gln_synth_I_adenylation_site"/>
</dbReference>
<keyword evidence="10 13" id="KW-0067">ATP-binding</keyword>
<feature type="binding site" evidence="13">
    <location>
        <position position="357"/>
    </location>
    <ligand>
        <name>ATP</name>
        <dbReference type="ChEBI" id="CHEBI:30616"/>
    </ligand>
</feature>
<evidence type="ECO:0000256" key="11">
    <source>
        <dbReference type="ARBA" id="ARBA00022842"/>
    </source>
</evidence>
<evidence type="ECO:0000256" key="8">
    <source>
        <dbReference type="ARBA" id="ARBA00022723"/>
    </source>
</evidence>
<comment type="subunit">
    <text evidence="3 18">Oligomer of 12 subunits arranged in the form of two hexagons.</text>
</comment>
<dbReference type="InterPro" id="IPR027303">
    <property type="entry name" value="Gln_synth_gly_rich_site"/>
</dbReference>
<comment type="subcellular location">
    <subcellularLocation>
        <location evidence="1 18">Cytoplasm</location>
    </subcellularLocation>
</comment>
<evidence type="ECO:0000256" key="3">
    <source>
        <dbReference type="ARBA" id="ARBA00011354"/>
    </source>
</evidence>
<dbReference type="SUPFAM" id="SSF55931">
    <property type="entry name" value="Glutamine synthetase/guanido kinase"/>
    <property type="match status" value="1"/>
</dbReference>
<evidence type="ECO:0000256" key="6">
    <source>
        <dbReference type="ARBA" id="ARBA00022553"/>
    </source>
</evidence>
<feature type="binding site" evidence="13">
    <location>
        <position position="211"/>
    </location>
    <ligand>
        <name>ATP</name>
        <dbReference type="ChEBI" id="CHEBI:30616"/>
    </ligand>
</feature>
<gene>
    <name evidence="22" type="primary">glnA</name>
    <name evidence="22" type="ORF">AU468_06970</name>
</gene>
<keyword evidence="9 13" id="KW-0547">Nucleotide-binding</keyword>
<organism evidence="22 23">
    <name type="scientific">Alkalispirochaeta sphaeroplastigenens</name>
    <dbReference type="NCBI Taxonomy" id="1187066"/>
    <lineage>
        <taxon>Bacteria</taxon>
        <taxon>Pseudomonadati</taxon>
        <taxon>Spirochaetota</taxon>
        <taxon>Spirochaetia</taxon>
        <taxon>Spirochaetales</taxon>
        <taxon>Spirochaetaceae</taxon>
        <taxon>Alkalispirochaeta</taxon>
    </lineage>
</organism>
<sequence>MSTEMTAQDVLDLVKKEEVQIIDFRFMDFPGMQQHFSVPVDALDMDTFTEGLGFDGSSIRGWQAINESDMIVVPQPQTAFIDPFMEIKTLVMTCNIGDPITGEDYTRDPRNIARKAENYLKSTGIGDTAFIGAEAEFFVLDDIRYDQTEHSGYYFIDSSEGRWNSGRDEGPNLGYKPRYKEGYFPVPPSDALQDLRSEMVLHMQNVGLSVEAHHHEVATGGQCEIDLRFAPLLDMADDMTKYKYIVKNTARKHGKTVTFMPKPLFMDNGSGMHTHLSIWKGGKNTFFGDGYAGLSQNALYAIGGILKHAPALLAFTNPTTNSYKRLVPGYEAPVNLAYSRRNRSAAVRIPMYSTSEKSKRFEFRCPDPSCNPYLSFSALLMAAIDGIQNKIDPGEPLDRNIYDLSPQEASLVMTTPGTLREALEALRADHEFLLRGDVFTEDVIQTWIDYKLENEVMALDLRPHPYEFALYYDI</sequence>
<evidence type="ECO:0000256" key="7">
    <source>
        <dbReference type="ARBA" id="ARBA00022598"/>
    </source>
</evidence>
<dbReference type="InterPro" id="IPR014746">
    <property type="entry name" value="Gln_synth/guanido_kin_cat_dom"/>
</dbReference>
<dbReference type="InterPro" id="IPR008146">
    <property type="entry name" value="Gln_synth_cat_dom"/>
</dbReference>
<dbReference type="FunFam" id="3.30.590.10:FF:000001">
    <property type="entry name" value="Glutamine synthetase"/>
    <property type="match status" value="1"/>
</dbReference>
<dbReference type="InterPro" id="IPR027302">
    <property type="entry name" value="Gln_synth_N_conserv_site"/>
</dbReference>
<dbReference type="SMART" id="SM01230">
    <property type="entry name" value="Gln-synt_C"/>
    <property type="match status" value="1"/>
</dbReference>
<keyword evidence="5 18" id="KW-0963">Cytoplasm</keyword>
<feature type="binding site" evidence="13">
    <location>
        <position position="343"/>
    </location>
    <ligand>
        <name>ATP</name>
        <dbReference type="ChEBI" id="CHEBI:30616"/>
    </ligand>
</feature>
<evidence type="ECO:0000256" key="12">
    <source>
        <dbReference type="PIRSR" id="PIRSR604809-1"/>
    </source>
</evidence>
<dbReference type="GO" id="GO:0004356">
    <property type="term" value="F:glutamine synthetase activity"/>
    <property type="evidence" value="ECO:0007669"/>
    <property type="project" value="UniProtKB-EC"/>
</dbReference>
<comment type="catalytic activity">
    <reaction evidence="19">
        <text>L-glutamate + NH4(+) + ATP = L-glutamine + ADP + phosphate + H(+)</text>
        <dbReference type="Rhea" id="RHEA:16169"/>
        <dbReference type="ChEBI" id="CHEBI:15378"/>
        <dbReference type="ChEBI" id="CHEBI:28938"/>
        <dbReference type="ChEBI" id="CHEBI:29985"/>
        <dbReference type="ChEBI" id="CHEBI:30616"/>
        <dbReference type="ChEBI" id="CHEBI:43474"/>
        <dbReference type="ChEBI" id="CHEBI:58359"/>
        <dbReference type="ChEBI" id="CHEBI:456216"/>
        <dbReference type="EC" id="6.3.1.2"/>
    </reaction>
</comment>
<feature type="binding site" evidence="12">
    <location>
        <begin position="268"/>
        <end position="269"/>
    </location>
    <ligand>
        <name>L-glutamate</name>
        <dbReference type="ChEBI" id="CHEBI:29985"/>
    </ligand>
</feature>
<dbReference type="PANTHER" id="PTHR43407:SF1">
    <property type="entry name" value="LENGSIN"/>
    <property type="match status" value="1"/>
</dbReference>
<comment type="caution">
    <text evidence="22">The sequence shown here is derived from an EMBL/GenBank/DDBJ whole genome shotgun (WGS) entry which is preliminary data.</text>
</comment>
<dbReference type="Proteomes" id="UP000237350">
    <property type="component" value="Unassembled WGS sequence"/>
</dbReference>
<feature type="binding site" evidence="12">
    <location>
        <position position="343"/>
    </location>
    <ligand>
        <name>L-glutamate</name>
        <dbReference type="ChEBI" id="CHEBI:29985"/>
    </ligand>
</feature>
<feature type="binding site" evidence="13">
    <location>
        <begin position="275"/>
        <end position="277"/>
    </location>
    <ligand>
        <name>ATP</name>
        <dbReference type="ChEBI" id="CHEBI:30616"/>
    </ligand>
</feature>
<keyword evidence="8 14" id="KW-0479">Metal-binding</keyword>
<dbReference type="PROSITE" id="PS51986">
    <property type="entry name" value="GS_BETA_GRASP"/>
    <property type="match status" value="1"/>
</dbReference>
<feature type="binding site" evidence="12">
    <location>
        <position position="331"/>
    </location>
    <ligand>
        <name>L-glutamate</name>
        <dbReference type="ChEBI" id="CHEBI:29985"/>
    </ligand>
</feature>
<reference evidence="23" key="1">
    <citation type="submission" date="2015-12" db="EMBL/GenBank/DDBJ databases">
        <authorList>
            <person name="Lodha T.D."/>
            <person name="Chintalapati S."/>
            <person name="Chintalapati V.R."/>
            <person name="Sravanthi T."/>
        </authorList>
    </citation>
    <scope>NUCLEOTIDE SEQUENCE [LARGE SCALE GENOMIC DNA]</scope>
    <source>
        <strain evidence="23">JC133</strain>
    </source>
</reference>
<dbReference type="NCBIfam" id="TIGR00653">
    <property type="entry name" value="GlnA"/>
    <property type="match status" value="1"/>
</dbReference>
<evidence type="ECO:0000313" key="23">
    <source>
        <dbReference type="Proteomes" id="UP000237350"/>
    </source>
</evidence>
<dbReference type="Pfam" id="PF03951">
    <property type="entry name" value="Gln-synt_N"/>
    <property type="match status" value="1"/>
</dbReference>
<keyword evidence="11 14" id="KW-0460">Magnesium</keyword>
<dbReference type="PANTHER" id="PTHR43407">
    <property type="entry name" value="GLUTAMINE SYNTHETASE"/>
    <property type="match status" value="1"/>
</dbReference>
<evidence type="ECO:0000256" key="18">
    <source>
        <dbReference type="RuleBase" id="RU000387"/>
    </source>
</evidence>
<evidence type="ECO:0000256" key="9">
    <source>
        <dbReference type="ARBA" id="ARBA00022741"/>
    </source>
</evidence>
<dbReference type="GO" id="GO:0005737">
    <property type="term" value="C:cytoplasm"/>
    <property type="evidence" value="ECO:0007669"/>
    <property type="project" value="UniProtKB-SubCell"/>
</dbReference>
<feature type="domain" description="GS catalytic" evidence="21">
    <location>
        <begin position="109"/>
        <end position="474"/>
    </location>
</feature>
<evidence type="ECO:0000256" key="10">
    <source>
        <dbReference type="ARBA" id="ARBA00022840"/>
    </source>
</evidence>
<dbReference type="Gene3D" id="3.30.590.10">
    <property type="entry name" value="Glutamine synthetase/guanido kinase, catalytic domain"/>
    <property type="match status" value="1"/>
</dbReference>
<feature type="binding site" evidence="12">
    <location>
        <position position="325"/>
    </location>
    <ligand>
        <name>L-glutamate</name>
        <dbReference type="ChEBI" id="CHEBI:29985"/>
    </ligand>
</feature>
<protein>
    <recommendedName>
        <fullName evidence="4 19">Glutamine synthetase</fullName>
        <ecNumber evidence="19">6.3.1.2</ecNumber>
    </recommendedName>
</protein>
<dbReference type="PROSITE" id="PS00181">
    <property type="entry name" value="GLNA_ATP"/>
    <property type="match status" value="1"/>
</dbReference>
<evidence type="ECO:0000313" key="22">
    <source>
        <dbReference type="EMBL" id="POR01989.1"/>
    </source>
</evidence>
<evidence type="ECO:0000256" key="14">
    <source>
        <dbReference type="PIRSR" id="PIRSR604809-3"/>
    </source>
</evidence>
<feature type="binding site" evidence="12">
    <location>
        <position position="364"/>
    </location>
    <ligand>
        <name>L-glutamate</name>
        <dbReference type="ChEBI" id="CHEBI:29985"/>
    </ligand>
</feature>
<dbReference type="PROSITE" id="PS51987">
    <property type="entry name" value="GS_CATALYTIC"/>
    <property type="match status" value="1"/>
</dbReference>
<name>A0A2S4JR26_9SPIO</name>
<dbReference type="GO" id="GO:0016020">
    <property type="term" value="C:membrane"/>
    <property type="evidence" value="ECO:0007669"/>
    <property type="project" value="TreeGrafter"/>
</dbReference>
<dbReference type="GO" id="GO:0006542">
    <property type="term" value="P:glutamine biosynthetic process"/>
    <property type="evidence" value="ECO:0007669"/>
    <property type="project" value="InterPro"/>
</dbReference>
<dbReference type="InterPro" id="IPR008147">
    <property type="entry name" value="Gln_synt_N"/>
</dbReference>
<feature type="domain" description="GS beta-grasp" evidence="20">
    <location>
        <begin position="17"/>
        <end position="102"/>
    </location>
</feature>
<dbReference type="PROSITE" id="PS00182">
    <property type="entry name" value="GLNA_ADENYLATION"/>
    <property type="match status" value="1"/>
</dbReference>
<evidence type="ECO:0000256" key="2">
    <source>
        <dbReference type="ARBA" id="ARBA00009897"/>
    </source>
</evidence>
<feature type="modified residue" description="O-AMP-tyrosine" evidence="15">
    <location>
        <position position="402"/>
    </location>
</feature>
<evidence type="ECO:0000256" key="15">
    <source>
        <dbReference type="PIRSR" id="PIRSR604809-50"/>
    </source>
</evidence>
<dbReference type="EMBL" id="LPWH01000063">
    <property type="protein sequence ID" value="POR01989.1"/>
    <property type="molecule type" value="Genomic_DNA"/>
</dbReference>
<dbReference type="PROSITE" id="PS00180">
    <property type="entry name" value="GLNA_1"/>
    <property type="match status" value="1"/>
</dbReference>
<dbReference type="AlphaFoldDB" id="A0A2S4JR26"/>
<proteinExistence type="inferred from homology"/>
<keyword evidence="7 19" id="KW-0436">Ligase</keyword>
<dbReference type="GO" id="GO:0019740">
    <property type="term" value="P:nitrogen utilization"/>
    <property type="evidence" value="ECO:0007669"/>
    <property type="project" value="TreeGrafter"/>
</dbReference>
<accession>A0A2S4JR26</accession>
<evidence type="ECO:0000256" key="4">
    <source>
        <dbReference type="ARBA" id="ARBA00021364"/>
    </source>
</evidence>
<evidence type="ECO:0000256" key="1">
    <source>
        <dbReference type="ARBA" id="ARBA00004496"/>
    </source>
</evidence>
<keyword evidence="6 15" id="KW-0597">Phosphoprotein</keyword>
<evidence type="ECO:0000259" key="21">
    <source>
        <dbReference type="PROSITE" id="PS51987"/>
    </source>
</evidence>
<keyword evidence="23" id="KW-1185">Reference proteome</keyword>
<evidence type="ECO:0000256" key="5">
    <source>
        <dbReference type="ARBA" id="ARBA00022490"/>
    </source>
</evidence>